<dbReference type="PATRIC" id="fig|942150.3.peg.587"/>
<organism evidence="2 3">
    <name type="scientific">Lactiplantibacillus xiangfangensis</name>
    <dbReference type="NCBI Taxonomy" id="942150"/>
    <lineage>
        <taxon>Bacteria</taxon>
        <taxon>Bacillati</taxon>
        <taxon>Bacillota</taxon>
        <taxon>Bacilli</taxon>
        <taxon>Lactobacillales</taxon>
        <taxon>Lactobacillaceae</taxon>
        <taxon>Lactiplantibacillus</taxon>
    </lineage>
</organism>
<proteinExistence type="predicted"/>
<evidence type="ECO:0000256" key="1">
    <source>
        <dbReference type="SAM" id="Phobius"/>
    </source>
</evidence>
<comment type="caution">
    <text evidence="2">The sequence shown here is derived from an EMBL/GenBank/DDBJ whole genome shotgun (WGS) entry which is preliminary data.</text>
</comment>
<gene>
    <name evidence="2" type="ORF">IV64_GL000573</name>
</gene>
<evidence type="ECO:0000313" key="2">
    <source>
        <dbReference type="EMBL" id="KRO08484.1"/>
    </source>
</evidence>
<reference evidence="2 3" key="1">
    <citation type="journal article" date="2015" name="Genome Announc.">
        <title>Expanding the biotechnology potential of lactobacilli through comparative genomics of 213 strains and associated genera.</title>
        <authorList>
            <person name="Sun Z."/>
            <person name="Harris H.M."/>
            <person name="McCann A."/>
            <person name="Guo C."/>
            <person name="Argimon S."/>
            <person name="Zhang W."/>
            <person name="Yang X."/>
            <person name="Jeffery I.B."/>
            <person name="Cooney J.C."/>
            <person name="Kagawa T.F."/>
            <person name="Liu W."/>
            <person name="Song Y."/>
            <person name="Salvetti E."/>
            <person name="Wrobel A."/>
            <person name="Rasinkangas P."/>
            <person name="Parkhill J."/>
            <person name="Rea M.C."/>
            <person name="O'Sullivan O."/>
            <person name="Ritari J."/>
            <person name="Douillard F.P."/>
            <person name="Paul Ross R."/>
            <person name="Yang R."/>
            <person name="Briner A.E."/>
            <person name="Felis G.E."/>
            <person name="de Vos W.M."/>
            <person name="Barrangou R."/>
            <person name="Klaenhammer T.R."/>
            <person name="Caufield P.W."/>
            <person name="Cui Y."/>
            <person name="Zhang H."/>
            <person name="O'Toole P.W."/>
        </authorList>
    </citation>
    <scope>NUCLEOTIDE SEQUENCE [LARGE SCALE GENOMIC DNA]</scope>
    <source>
        <strain evidence="2 3">LMG 26013</strain>
    </source>
</reference>
<sequence length="94" mass="11377">MMAMKTRKRILIAVWWQHQYMWQWIIALTVSLLVWFEDRLGALAATTHFHDRMEDVRWLWRDRTLHLGTLAMITVMVILGLVLMARIQRRHHLA</sequence>
<evidence type="ECO:0000313" key="3">
    <source>
        <dbReference type="Proteomes" id="UP000051783"/>
    </source>
</evidence>
<keyword evidence="1" id="KW-0472">Membrane</keyword>
<keyword evidence="1" id="KW-0812">Transmembrane</keyword>
<protein>
    <submittedName>
        <fullName evidence="2">Uncharacterized protein</fullName>
    </submittedName>
</protein>
<dbReference type="AlphaFoldDB" id="A0A0R2M2N8"/>
<accession>A0A0R2M2N8</accession>
<name>A0A0R2M2N8_9LACO</name>
<dbReference type="EMBL" id="JQCL01000080">
    <property type="protein sequence ID" value="KRO08484.1"/>
    <property type="molecule type" value="Genomic_DNA"/>
</dbReference>
<keyword evidence="3" id="KW-1185">Reference proteome</keyword>
<keyword evidence="1" id="KW-1133">Transmembrane helix</keyword>
<dbReference type="Proteomes" id="UP000051783">
    <property type="component" value="Unassembled WGS sequence"/>
</dbReference>
<feature type="transmembrane region" description="Helical" evidence="1">
    <location>
        <begin position="68"/>
        <end position="87"/>
    </location>
</feature>